<accession>A0A0B6RUK5</accession>
<dbReference type="Pfam" id="PF00593">
    <property type="entry name" value="TonB_dep_Rec_b-barrel"/>
    <property type="match status" value="1"/>
</dbReference>
<feature type="signal peptide" evidence="15">
    <location>
        <begin position="1"/>
        <end position="25"/>
    </location>
</feature>
<evidence type="ECO:0000256" key="9">
    <source>
        <dbReference type="ARBA" id="ARBA00023170"/>
    </source>
</evidence>
<evidence type="ECO:0000256" key="12">
    <source>
        <dbReference type="PROSITE-ProRule" id="PRU10144"/>
    </source>
</evidence>
<dbReference type="NCBIfam" id="TIGR01786">
    <property type="entry name" value="TonB-hemlactrns"/>
    <property type="match status" value="1"/>
</dbReference>
<reference evidence="18 19" key="2">
    <citation type="journal article" date="2016" name="Appl. Microbiol. Biotechnol.">
        <title>Mutations improving production and secretion of extracellular lipase by Burkholderia glumae PG1.</title>
        <authorList>
            <person name="Knapp A."/>
            <person name="Voget S."/>
            <person name="Gao R."/>
            <person name="Zaburannyi N."/>
            <person name="Krysciak D."/>
            <person name="Breuer M."/>
            <person name="Hauer B."/>
            <person name="Streit W.R."/>
            <person name="Muller R."/>
            <person name="Daniel R."/>
            <person name="Jaeger K.E."/>
        </authorList>
    </citation>
    <scope>NUCLEOTIDE SEQUENCE [LARGE SCALE GENOMIC DNA]</scope>
    <source>
        <strain evidence="18 19">PG1</strain>
    </source>
</reference>
<evidence type="ECO:0000256" key="10">
    <source>
        <dbReference type="ARBA" id="ARBA00023237"/>
    </source>
</evidence>
<dbReference type="InterPro" id="IPR012910">
    <property type="entry name" value="Plug_dom"/>
</dbReference>
<evidence type="ECO:0000313" key="18">
    <source>
        <dbReference type="EMBL" id="AJK44750.1"/>
    </source>
</evidence>
<feature type="region of interest" description="Disordered" evidence="14">
    <location>
        <begin position="239"/>
        <end position="259"/>
    </location>
</feature>
<dbReference type="InterPro" id="IPR011276">
    <property type="entry name" value="TonB_haem/Hb_rcpt"/>
</dbReference>
<keyword evidence="5 11" id="KW-0812">Transmembrane</keyword>
<evidence type="ECO:0000256" key="1">
    <source>
        <dbReference type="ARBA" id="ARBA00004571"/>
    </source>
</evidence>
<dbReference type="AlphaFoldDB" id="A0A0B6RUK5"/>
<evidence type="ECO:0000313" key="19">
    <source>
        <dbReference type="Proteomes" id="UP000031838"/>
    </source>
</evidence>
<evidence type="ECO:0000256" key="4">
    <source>
        <dbReference type="ARBA" id="ARBA00022452"/>
    </source>
</evidence>
<comment type="similarity">
    <text evidence="2 11 13">Belongs to the TonB-dependent receptor family.</text>
</comment>
<sequence length="770" mass="83249">MQFKHCFVRYVVPAMLANTCPVALAGTAAGESAVPRESALRREQTLKAVSVTANRLGATSVNRMAASVSVITSDDIDDDNAKDVKDALRYEPGVEVRRQAYRPSGVASGAGRGGNEGINIRGLEGNRVLMLEDGIPLPQSFEFGSGAAGRGDYLNTDLYERIEVLRGPTSVLYGSDGLTGAVNFVTKDPKDLLAIHHKKTYFSLKSGYDSTDRSWGSTAMAAFGGERVQGMIALSGRHGHETDNRGDVGGLGAARSKPDPLTYNNRDALGKIVFRLTREDTLKLTAETLNNTNLGDGLSQLGGAYTWGGRASRDYAADRYVTGNDVQSNRVKLDYDHRDDTNPYFQQLHASVYYRNAQTHQTLDIGGIGAAGATASRTRVNDYRDTIVGGNLVADSKFATGAVKHQLTYGFDLSQSHFSTASSAAGEWVGGDDGYPEVFPKTSQTAFGAFLQDDVRWRRLSVLPGVRFDYFSMTPHPDATYASATSASTKPTTGLTGNAVSPRLALLYELTPALVPYVQYARGFRAPSAYQVNSYYNPAGAYGLFYQQVGNPNLKPETSNTFELGLRGKVGIGAGHVSYSLAGFAGRYNDFIDTRVVGGSVTSATDPYTVQYVNFSKASIRGIEAKADWLVNDNLELKGGLAYIKGTETRDGVTTGLDTVPPLAVVLGVRYTGGERWFAGVDLTYNSRKHKSDMSDPTFFSTPSYTILDLHAGYKVARHVSVTAGIDNLFDRKYWVWNDVRGIRDSDGDAKIAALTAPGRNFNVGMKIDF</sequence>
<evidence type="ECO:0000256" key="13">
    <source>
        <dbReference type="RuleBase" id="RU003357"/>
    </source>
</evidence>
<dbReference type="KEGG" id="bgp:BGL_1c01980"/>
<dbReference type="PROSITE" id="PS52016">
    <property type="entry name" value="TONB_DEPENDENT_REC_3"/>
    <property type="match status" value="1"/>
</dbReference>
<keyword evidence="7 13" id="KW-0798">TonB box</keyword>
<evidence type="ECO:0000256" key="6">
    <source>
        <dbReference type="ARBA" id="ARBA00022729"/>
    </source>
</evidence>
<gene>
    <name evidence="18" type="ORF">BGL_1c01980</name>
</gene>
<dbReference type="RefSeq" id="WP_042623596.1">
    <property type="nucleotide sequence ID" value="NZ_CP002580.1"/>
</dbReference>
<keyword evidence="10 11" id="KW-0998">Cell outer membrane</keyword>
<dbReference type="PANTHER" id="PTHR30069:SF29">
    <property type="entry name" value="HEMOGLOBIN AND HEMOGLOBIN-HAPTOGLOBIN-BINDING PROTEIN 1-RELATED"/>
    <property type="match status" value="1"/>
</dbReference>
<evidence type="ECO:0000259" key="17">
    <source>
        <dbReference type="Pfam" id="PF07715"/>
    </source>
</evidence>
<dbReference type="InterPro" id="IPR039426">
    <property type="entry name" value="TonB-dep_rcpt-like"/>
</dbReference>
<evidence type="ECO:0000259" key="16">
    <source>
        <dbReference type="Pfam" id="PF00593"/>
    </source>
</evidence>
<dbReference type="Gene3D" id="2.40.170.20">
    <property type="entry name" value="TonB-dependent receptor, beta-barrel domain"/>
    <property type="match status" value="1"/>
</dbReference>
<dbReference type="HOGENOM" id="CLU_008287_19_0_4"/>
<dbReference type="GO" id="GO:0015232">
    <property type="term" value="F:heme transmembrane transporter activity"/>
    <property type="evidence" value="ECO:0007669"/>
    <property type="project" value="InterPro"/>
</dbReference>
<keyword evidence="6 15" id="KW-0732">Signal</keyword>
<comment type="subcellular location">
    <subcellularLocation>
        <location evidence="1 11">Cell outer membrane</location>
        <topology evidence="1 11">Multi-pass membrane protein</topology>
    </subcellularLocation>
</comment>
<feature type="chain" id="PRO_5002109314" evidence="15">
    <location>
        <begin position="26"/>
        <end position="770"/>
    </location>
</feature>
<proteinExistence type="inferred from homology"/>
<dbReference type="GO" id="GO:0044718">
    <property type="term" value="P:siderophore transmembrane transport"/>
    <property type="evidence" value="ECO:0007669"/>
    <property type="project" value="TreeGrafter"/>
</dbReference>
<dbReference type="NCBIfam" id="TIGR01785">
    <property type="entry name" value="TonB-hemin"/>
    <property type="match status" value="1"/>
</dbReference>
<feature type="short sequence motif" description="TonB C-terminal box" evidence="12">
    <location>
        <begin position="753"/>
        <end position="770"/>
    </location>
</feature>
<keyword evidence="8 11" id="KW-0472">Membrane</keyword>
<dbReference type="GO" id="GO:0015344">
    <property type="term" value="F:siderophore uptake transmembrane transporter activity"/>
    <property type="evidence" value="ECO:0007669"/>
    <property type="project" value="TreeGrafter"/>
</dbReference>
<dbReference type="InterPro" id="IPR000531">
    <property type="entry name" value="Beta-barrel_TonB"/>
</dbReference>
<dbReference type="Gene3D" id="2.170.130.10">
    <property type="entry name" value="TonB-dependent receptor, plug domain"/>
    <property type="match status" value="1"/>
</dbReference>
<dbReference type="InterPro" id="IPR036942">
    <property type="entry name" value="Beta-barrel_TonB_sf"/>
</dbReference>
<dbReference type="Proteomes" id="UP000031838">
    <property type="component" value="Chromosome 1"/>
</dbReference>
<dbReference type="Pfam" id="PF07715">
    <property type="entry name" value="Plug"/>
    <property type="match status" value="1"/>
</dbReference>
<reference evidence="19" key="1">
    <citation type="submission" date="2011-03" db="EMBL/GenBank/DDBJ databases">
        <authorList>
            <person name="Voget S."/>
            <person name="Streit W.R."/>
            <person name="Jaeger K.E."/>
            <person name="Daniel R."/>
        </authorList>
    </citation>
    <scope>NUCLEOTIDE SEQUENCE [LARGE SCALE GENOMIC DNA]</scope>
    <source>
        <strain evidence="19">PG1</strain>
    </source>
</reference>
<protein>
    <submittedName>
        <fullName evidence="18">TonB-dependent hemoglobin/transferrin/lactoferrin family receptor</fullName>
    </submittedName>
</protein>
<dbReference type="InterPro" id="IPR037066">
    <property type="entry name" value="Plug_dom_sf"/>
</dbReference>
<feature type="domain" description="TonB-dependent receptor-like beta-barrel" evidence="16">
    <location>
        <begin position="294"/>
        <end position="729"/>
    </location>
</feature>
<keyword evidence="4 11" id="KW-1134">Transmembrane beta strand</keyword>
<evidence type="ECO:0000256" key="14">
    <source>
        <dbReference type="SAM" id="MobiDB-lite"/>
    </source>
</evidence>
<keyword evidence="19" id="KW-1185">Reference proteome</keyword>
<evidence type="ECO:0000256" key="2">
    <source>
        <dbReference type="ARBA" id="ARBA00009810"/>
    </source>
</evidence>
<evidence type="ECO:0000256" key="11">
    <source>
        <dbReference type="PROSITE-ProRule" id="PRU01360"/>
    </source>
</evidence>
<dbReference type="CDD" id="cd01347">
    <property type="entry name" value="ligand_gated_channel"/>
    <property type="match status" value="1"/>
</dbReference>
<dbReference type="InterPro" id="IPR010917">
    <property type="entry name" value="TonB_rcpt_CS"/>
</dbReference>
<evidence type="ECO:0000256" key="5">
    <source>
        <dbReference type="ARBA" id="ARBA00022692"/>
    </source>
</evidence>
<dbReference type="PROSITE" id="PS01156">
    <property type="entry name" value="TONB_DEPENDENT_REC_2"/>
    <property type="match status" value="1"/>
</dbReference>
<dbReference type="EMBL" id="CP002580">
    <property type="protein sequence ID" value="AJK44750.1"/>
    <property type="molecule type" value="Genomic_DNA"/>
</dbReference>
<organism evidence="18 19">
    <name type="scientific">Burkholderia plantarii</name>
    <dbReference type="NCBI Taxonomy" id="41899"/>
    <lineage>
        <taxon>Bacteria</taxon>
        <taxon>Pseudomonadati</taxon>
        <taxon>Pseudomonadota</taxon>
        <taxon>Betaproteobacteria</taxon>
        <taxon>Burkholderiales</taxon>
        <taxon>Burkholderiaceae</taxon>
        <taxon>Burkholderia</taxon>
    </lineage>
</organism>
<dbReference type="InterPro" id="IPR010949">
    <property type="entry name" value="TonB_Hb/transfer/lactofer_rcpt"/>
</dbReference>
<dbReference type="SUPFAM" id="SSF56935">
    <property type="entry name" value="Porins"/>
    <property type="match status" value="1"/>
</dbReference>
<evidence type="ECO:0000256" key="8">
    <source>
        <dbReference type="ARBA" id="ARBA00023136"/>
    </source>
</evidence>
<evidence type="ECO:0000256" key="7">
    <source>
        <dbReference type="ARBA" id="ARBA00023077"/>
    </source>
</evidence>
<keyword evidence="9 18" id="KW-0675">Receptor</keyword>
<evidence type="ECO:0000256" key="15">
    <source>
        <dbReference type="SAM" id="SignalP"/>
    </source>
</evidence>
<dbReference type="GO" id="GO:0009279">
    <property type="term" value="C:cell outer membrane"/>
    <property type="evidence" value="ECO:0007669"/>
    <property type="project" value="UniProtKB-SubCell"/>
</dbReference>
<evidence type="ECO:0000256" key="3">
    <source>
        <dbReference type="ARBA" id="ARBA00022448"/>
    </source>
</evidence>
<name>A0A0B6RUK5_BURPL</name>
<feature type="domain" description="TonB-dependent receptor plug" evidence="17">
    <location>
        <begin position="63"/>
        <end position="181"/>
    </location>
</feature>
<dbReference type="PANTHER" id="PTHR30069">
    <property type="entry name" value="TONB-DEPENDENT OUTER MEMBRANE RECEPTOR"/>
    <property type="match status" value="1"/>
</dbReference>
<keyword evidence="3 11" id="KW-0813">Transport</keyword>